<keyword evidence="1" id="KW-1133">Transmembrane helix</keyword>
<proteinExistence type="predicted"/>
<protein>
    <submittedName>
        <fullName evidence="2">SdpI family protein</fullName>
    </submittedName>
</protein>
<sequence length="126" mass="14247">MILKGGYGLLYSLVFGLVTLGYGIIPKIVRPKEINSWYGYRTDFSTKNQDVWDEGNRYSSNQYIIAGIILLVIGRISYAVIGNKGFWAPLIAFVPVLMCTVFTTEKHLKSMFDDDGVLIKKTKDKK</sequence>
<dbReference type="OrthoDB" id="3173919at2"/>
<dbReference type="AlphaFoldDB" id="A0A386H2G6"/>
<evidence type="ECO:0000313" key="3">
    <source>
        <dbReference type="Proteomes" id="UP000266301"/>
    </source>
</evidence>
<gene>
    <name evidence="2" type="ORF">D4Z93_04940</name>
</gene>
<organism evidence="2 3">
    <name type="scientific">Clostridium fermenticellae</name>
    <dbReference type="NCBI Taxonomy" id="2068654"/>
    <lineage>
        <taxon>Bacteria</taxon>
        <taxon>Bacillati</taxon>
        <taxon>Bacillota</taxon>
        <taxon>Clostridia</taxon>
        <taxon>Eubacteriales</taxon>
        <taxon>Clostridiaceae</taxon>
        <taxon>Clostridium</taxon>
    </lineage>
</organism>
<feature type="transmembrane region" description="Helical" evidence="1">
    <location>
        <begin position="63"/>
        <end position="81"/>
    </location>
</feature>
<feature type="transmembrane region" description="Helical" evidence="1">
    <location>
        <begin position="87"/>
        <end position="104"/>
    </location>
</feature>
<accession>A0A386H2G6</accession>
<name>A0A386H2G6_9CLOT</name>
<dbReference type="Proteomes" id="UP000266301">
    <property type="component" value="Chromosome"/>
</dbReference>
<keyword evidence="1" id="KW-0472">Membrane</keyword>
<dbReference type="EMBL" id="CP032416">
    <property type="protein sequence ID" value="AYD39897.1"/>
    <property type="molecule type" value="Genomic_DNA"/>
</dbReference>
<evidence type="ECO:0000256" key="1">
    <source>
        <dbReference type="SAM" id="Phobius"/>
    </source>
</evidence>
<keyword evidence="3" id="KW-1185">Reference proteome</keyword>
<dbReference type="InterPro" id="IPR025962">
    <property type="entry name" value="SdpI/YhfL"/>
</dbReference>
<keyword evidence="1" id="KW-0812">Transmembrane</keyword>
<evidence type="ECO:0000313" key="2">
    <source>
        <dbReference type="EMBL" id="AYD39897.1"/>
    </source>
</evidence>
<dbReference type="KEGG" id="cfer:D4Z93_04940"/>
<reference evidence="2 3" key="1">
    <citation type="journal article" date="2019" name="Int. J. Syst. Evol. Microbiol.">
        <title>Clostridium fermenticellae sp. nov., isolated from the mud in a fermentation cellar for the production of the Chinese liquor, baijiu.</title>
        <authorList>
            <person name="Xu P.X."/>
            <person name="Chai L.J."/>
            <person name="Qiu T."/>
            <person name="Zhang X.J."/>
            <person name="Lu Z.M."/>
            <person name="Xiao C."/>
            <person name="Wang S.T."/>
            <person name="Shen C.H."/>
            <person name="Shi J.S."/>
            <person name="Xu Z.H."/>
        </authorList>
    </citation>
    <scope>NUCLEOTIDE SEQUENCE [LARGE SCALE GENOMIC DNA]</scope>
    <source>
        <strain evidence="2 3">JN500901</strain>
    </source>
</reference>
<feature type="transmembrane region" description="Helical" evidence="1">
    <location>
        <begin position="6"/>
        <end position="25"/>
    </location>
</feature>
<dbReference type="Pfam" id="PF13630">
    <property type="entry name" value="SdpI"/>
    <property type="match status" value="1"/>
</dbReference>